<proteinExistence type="predicted"/>
<feature type="region of interest" description="Disordered" evidence="1">
    <location>
        <begin position="376"/>
        <end position="399"/>
    </location>
</feature>
<comment type="caution">
    <text evidence="2">The sequence shown here is derived from an EMBL/GenBank/DDBJ whole genome shotgun (WGS) entry which is preliminary data.</text>
</comment>
<dbReference type="Proteomes" id="UP001362899">
    <property type="component" value="Unassembled WGS sequence"/>
</dbReference>
<feature type="region of interest" description="Disordered" evidence="1">
    <location>
        <begin position="221"/>
        <end position="306"/>
    </location>
</feature>
<feature type="region of interest" description="Disordered" evidence="1">
    <location>
        <begin position="543"/>
        <end position="639"/>
    </location>
</feature>
<feature type="compositionally biased region" description="Low complexity" evidence="1">
    <location>
        <begin position="273"/>
        <end position="286"/>
    </location>
</feature>
<name>A0AAV5RMF1_STABA</name>
<feature type="compositionally biased region" description="Basic and acidic residues" evidence="1">
    <location>
        <begin position="551"/>
        <end position="594"/>
    </location>
</feature>
<organism evidence="2 3">
    <name type="scientific">Starmerella bacillaris</name>
    <name type="common">Yeast</name>
    <name type="synonym">Candida zemplinina</name>
    <dbReference type="NCBI Taxonomy" id="1247836"/>
    <lineage>
        <taxon>Eukaryota</taxon>
        <taxon>Fungi</taxon>
        <taxon>Dikarya</taxon>
        <taxon>Ascomycota</taxon>
        <taxon>Saccharomycotina</taxon>
        <taxon>Dipodascomycetes</taxon>
        <taxon>Dipodascales</taxon>
        <taxon>Trichomonascaceae</taxon>
        <taxon>Starmerella</taxon>
    </lineage>
</organism>
<protein>
    <submittedName>
        <fullName evidence="2">Uncharacterized protein</fullName>
    </submittedName>
</protein>
<feature type="compositionally biased region" description="Polar residues" evidence="1">
    <location>
        <begin position="171"/>
        <end position="184"/>
    </location>
</feature>
<evidence type="ECO:0000256" key="1">
    <source>
        <dbReference type="SAM" id="MobiDB-lite"/>
    </source>
</evidence>
<sequence>MISTADGSSQLFRAKQAEMQTRFASKLSELEFRLRSVLNAKSTSQLNELRRLKEMNSRQNTDPKTSSEESNAIVLAMKNEFKSLKDLLQNKDCSAKPGNSLTQDELMAFLNQLQQQIQHLQISQSSGAPSTQNLNLQTQSQPFSESPDVSRSQKPQKVEVKQHPVHFPESYTPTRSDNDGNSPNKLKRIRHMPSENKTPESDETVYTRSELRRLLQYLEAESKTKSQQRPNSRHNPKSRPSHKTNLGKNKQTHHLKDTVIKNDDNYDSESESDAASVSTISTSYSSGDYPLGRANKSPLKTPKDLFDNSRFESRHVRVEKPGSSNYKDHTPYPINSHNQYYMPKPEFLPTETIQYQPESYSADPLNRYLNSEVPRTRLSTRSHSQCSTYENSPAKSAKDVKPAVNGAEGFPNIPVNNLQTPSAQKLASFTQPKIQYVNAVTQTSFKSATIKDPSSLNSLPSLPRPTISHNNHSTPATKIAAFRQQLQPKFRSSPPSTIKYAHPKKHKYKEDVFISTIQDEEDKSSLNISNTFNKEKTSNNTVVDSSLIDDTVDHNDRMDKNSMEKSESEHITSEEKGEDIKISIHNSSGEDFHQTNDQSTQDDSEKRVDYSINSRNEEMVSNKDDHHSRKSSSVLTEDSVTSVSSVEYKDRSSKDMGLLQKLHEFHNQIKHLSPQTIEYYKEVFSQGSQLVPLSHQMKLDLAQIVTQLDAPQSMQTQLDKQTISYLSALCQ</sequence>
<feature type="region of interest" description="Disordered" evidence="1">
    <location>
        <begin position="121"/>
        <end position="207"/>
    </location>
</feature>
<feature type="compositionally biased region" description="Basic and acidic residues" evidence="1">
    <location>
        <begin position="254"/>
        <end position="264"/>
    </location>
</feature>
<evidence type="ECO:0000313" key="2">
    <source>
        <dbReference type="EMBL" id="GMM51679.1"/>
    </source>
</evidence>
<feature type="compositionally biased region" description="Polar residues" evidence="1">
    <location>
        <begin position="377"/>
        <end position="394"/>
    </location>
</feature>
<keyword evidence="3" id="KW-1185">Reference proteome</keyword>
<gene>
    <name evidence="2" type="ORF">DASB73_026420</name>
</gene>
<accession>A0AAV5RMF1</accession>
<evidence type="ECO:0000313" key="3">
    <source>
        <dbReference type="Proteomes" id="UP001362899"/>
    </source>
</evidence>
<feature type="compositionally biased region" description="Polar residues" evidence="1">
    <location>
        <begin position="127"/>
        <end position="155"/>
    </location>
</feature>
<dbReference type="AlphaFoldDB" id="A0AAV5RMF1"/>
<feature type="compositionally biased region" description="Polar residues" evidence="1">
    <location>
        <begin position="57"/>
        <end position="70"/>
    </location>
</feature>
<feature type="compositionally biased region" description="Basic and acidic residues" evidence="1">
    <location>
        <begin position="603"/>
        <end position="627"/>
    </location>
</feature>
<dbReference type="EMBL" id="BTGC01000008">
    <property type="protein sequence ID" value="GMM51679.1"/>
    <property type="molecule type" value="Genomic_DNA"/>
</dbReference>
<feature type="region of interest" description="Disordered" evidence="1">
    <location>
        <begin position="48"/>
        <end position="70"/>
    </location>
</feature>
<feature type="compositionally biased region" description="Basic residues" evidence="1">
    <location>
        <begin position="231"/>
        <end position="242"/>
    </location>
</feature>
<reference evidence="2 3" key="1">
    <citation type="journal article" date="2023" name="Elife">
        <title>Identification of key yeast species and microbe-microbe interactions impacting larval growth of Drosophila in the wild.</title>
        <authorList>
            <person name="Mure A."/>
            <person name="Sugiura Y."/>
            <person name="Maeda R."/>
            <person name="Honda K."/>
            <person name="Sakurai N."/>
            <person name="Takahashi Y."/>
            <person name="Watada M."/>
            <person name="Katoh T."/>
            <person name="Gotoh A."/>
            <person name="Gotoh Y."/>
            <person name="Taniguchi I."/>
            <person name="Nakamura K."/>
            <person name="Hayashi T."/>
            <person name="Katayama T."/>
            <person name="Uemura T."/>
            <person name="Hattori Y."/>
        </authorList>
    </citation>
    <scope>NUCLEOTIDE SEQUENCE [LARGE SCALE GENOMIC DNA]</scope>
    <source>
        <strain evidence="2 3">SB-73</strain>
    </source>
</reference>